<protein>
    <submittedName>
        <fullName evidence="1">Uncharacterized protein</fullName>
    </submittedName>
</protein>
<dbReference type="AlphaFoldDB" id="A0A1F6DAB0"/>
<proteinExistence type="predicted"/>
<dbReference type="EMBL" id="MFKX01000004">
    <property type="protein sequence ID" value="OGG58301.1"/>
    <property type="molecule type" value="Genomic_DNA"/>
</dbReference>
<accession>A0A1F6DAB0</accession>
<dbReference type="Proteomes" id="UP000177958">
    <property type="component" value="Unassembled WGS sequence"/>
</dbReference>
<name>A0A1F6DAB0_9BACT</name>
<comment type="caution">
    <text evidence="1">The sequence shown here is derived from an EMBL/GenBank/DDBJ whole genome shotgun (WGS) entry which is preliminary data.</text>
</comment>
<gene>
    <name evidence="1" type="ORF">A2853_00050</name>
</gene>
<reference evidence="1 2" key="1">
    <citation type="journal article" date="2016" name="Nat. Commun.">
        <title>Thousands of microbial genomes shed light on interconnected biogeochemical processes in an aquifer system.</title>
        <authorList>
            <person name="Anantharaman K."/>
            <person name="Brown C.T."/>
            <person name="Hug L.A."/>
            <person name="Sharon I."/>
            <person name="Castelle C.J."/>
            <person name="Probst A.J."/>
            <person name="Thomas B.C."/>
            <person name="Singh A."/>
            <person name="Wilkins M.J."/>
            <person name="Karaoz U."/>
            <person name="Brodie E.L."/>
            <person name="Williams K.H."/>
            <person name="Hubbard S.S."/>
            <person name="Banfield J.F."/>
        </authorList>
    </citation>
    <scope>NUCLEOTIDE SEQUENCE [LARGE SCALE GENOMIC DNA]</scope>
</reference>
<evidence type="ECO:0000313" key="2">
    <source>
        <dbReference type="Proteomes" id="UP000177958"/>
    </source>
</evidence>
<evidence type="ECO:0000313" key="1">
    <source>
        <dbReference type="EMBL" id="OGG58301.1"/>
    </source>
</evidence>
<organism evidence="1 2">
    <name type="scientific">Candidatus Kaiserbacteria bacterium RIFCSPHIGHO2_01_FULL_55_17</name>
    <dbReference type="NCBI Taxonomy" id="1798484"/>
    <lineage>
        <taxon>Bacteria</taxon>
        <taxon>Candidatus Kaiseribacteriota</taxon>
    </lineage>
</organism>
<sequence>MFGLKRRQEPQEDALPAVQQTATVIPFPSAKVPERVVEPEERQSYEEIAKTLGFKPAELVRAQLLEFFEVKDIKIYDYAQVKAWLSDKKKQAKTSHWCWRPLRRKDTIKGYNWGFGGQYGNTAFDGYYSSNDDACRLYQRLVPRHALDKVAKIEAKFGDEVKFFVSDYATPKPDPFIMVRPAARDDGGEYCFIFDVWDEPGFNDKA</sequence>